<accession>A0A075I7E5</accession>
<reference evidence="1" key="1">
    <citation type="journal article" date="2014" name="Genome Biol. Evol.">
        <title>Pangenome evidence for extensive interdomain horizontal transfer affecting lineage core and shell genes in uncultured planktonic thaumarchaeota and euryarchaeota.</title>
        <authorList>
            <person name="Deschamps P."/>
            <person name="Zivanovic Y."/>
            <person name="Moreira D."/>
            <person name="Rodriguez-Valera F."/>
            <person name="Lopez-Garcia P."/>
        </authorList>
    </citation>
    <scope>NUCLEOTIDE SEQUENCE</scope>
</reference>
<proteinExistence type="predicted"/>
<organism evidence="1">
    <name type="scientific">uncultured marine thaumarchaeote SAT1000_10_C05</name>
    <dbReference type="NCBI Taxonomy" id="1456372"/>
    <lineage>
        <taxon>Archaea</taxon>
        <taxon>Nitrososphaerota</taxon>
        <taxon>environmental samples</taxon>
    </lineage>
</organism>
<dbReference type="InterPro" id="IPR018317">
    <property type="entry name" value="QueC"/>
</dbReference>
<protein>
    <submittedName>
        <fullName evidence="1">ExsB family protein (QueC)</fullName>
    </submittedName>
</protein>
<dbReference type="SUPFAM" id="SSF52402">
    <property type="entry name" value="Adenine nucleotide alpha hydrolases-like"/>
    <property type="match status" value="1"/>
</dbReference>
<dbReference type="AlphaFoldDB" id="A0A075I7E5"/>
<dbReference type="InterPro" id="IPR014729">
    <property type="entry name" value="Rossmann-like_a/b/a_fold"/>
</dbReference>
<dbReference type="Gene3D" id="3.40.50.620">
    <property type="entry name" value="HUPs"/>
    <property type="match status" value="1"/>
</dbReference>
<name>A0A075I7E5_9ARCH</name>
<gene>
    <name evidence="1" type="primary">queC</name>
</gene>
<evidence type="ECO:0000313" key="1">
    <source>
        <dbReference type="EMBL" id="AIF22617.1"/>
    </source>
</evidence>
<sequence>MLVLRLELEMKKAVVVFSGGIDSISMCTYLKEKYELYGISFLYGQKANQEIKKQKRLQKFLS</sequence>
<dbReference type="Pfam" id="PF06508">
    <property type="entry name" value="QueC"/>
    <property type="match status" value="1"/>
</dbReference>
<dbReference type="EMBL" id="KF901214">
    <property type="protein sequence ID" value="AIF22617.1"/>
    <property type="molecule type" value="Genomic_DNA"/>
</dbReference>